<dbReference type="EMBL" id="JBFOLJ010000013">
    <property type="protein sequence ID" value="KAL2484107.1"/>
    <property type="molecule type" value="Genomic_DNA"/>
</dbReference>
<dbReference type="SUPFAM" id="SSF52266">
    <property type="entry name" value="SGNH hydrolase"/>
    <property type="match status" value="1"/>
</dbReference>
<evidence type="ECO:0000313" key="9">
    <source>
        <dbReference type="EMBL" id="KAL2484107.1"/>
    </source>
</evidence>
<evidence type="ECO:0000256" key="8">
    <source>
        <dbReference type="SAM" id="SignalP"/>
    </source>
</evidence>
<evidence type="ECO:0000256" key="7">
    <source>
        <dbReference type="ARBA" id="ARBA00023098"/>
    </source>
</evidence>
<dbReference type="Gene3D" id="3.40.50.1110">
    <property type="entry name" value="SGNH hydrolase"/>
    <property type="match status" value="1"/>
</dbReference>
<accession>A0ABD1R6S4</accession>
<dbReference type="AlphaFoldDB" id="A0ABD1R6S4"/>
<dbReference type="InterPro" id="IPR051238">
    <property type="entry name" value="GDSL_esterase/lipase"/>
</dbReference>
<feature type="signal peptide" evidence="8">
    <location>
        <begin position="1"/>
        <end position="28"/>
    </location>
</feature>
<reference evidence="10" key="1">
    <citation type="submission" date="2024-07" db="EMBL/GenBank/DDBJ databases">
        <title>Two chromosome-level genome assemblies of Korean endemic species Abeliophyllum distichum and Forsythia ovata (Oleaceae).</title>
        <authorList>
            <person name="Jang H."/>
        </authorList>
    </citation>
    <scope>NUCLEOTIDE SEQUENCE [LARGE SCALE GENOMIC DNA]</scope>
</reference>
<comment type="caution">
    <text evidence="9">The sequence shown here is derived from an EMBL/GenBank/DDBJ whole genome shotgun (WGS) entry which is preliminary data.</text>
</comment>
<organism evidence="9 10">
    <name type="scientific">Forsythia ovata</name>
    <dbReference type="NCBI Taxonomy" id="205694"/>
    <lineage>
        <taxon>Eukaryota</taxon>
        <taxon>Viridiplantae</taxon>
        <taxon>Streptophyta</taxon>
        <taxon>Embryophyta</taxon>
        <taxon>Tracheophyta</taxon>
        <taxon>Spermatophyta</taxon>
        <taxon>Magnoliopsida</taxon>
        <taxon>eudicotyledons</taxon>
        <taxon>Gunneridae</taxon>
        <taxon>Pentapetalae</taxon>
        <taxon>asterids</taxon>
        <taxon>lamiids</taxon>
        <taxon>Lamiales</taxon>
        <taxon>Oleaceae</taxon>
        <taxon>Forsythieae</taxon>
        <taxon>Forsythia</taxon>
    </lineage>
</organism>
<evidence type="ECO:0000256" key="5">
    <source>
        <dbReference type="ARBA" id="ARBA00022801"/>
    </source>
</evidence>
<evidence type="ECO:0000256" key="2">
    <source>
        <dbReference type="ARBA" id="ARBA00008668"/>
    </source>
</evidence>
<comment type="similarity">
    <text evidence="2">Belongs to the 'GDSL' lipolytic enzyme family.</text>
</comment>
<dbReference type="InterPro" id="IPR035669">
    <property type="entry name" value="SGNH_plant_lipase-like"/>
</dbReference>
<dbReference type="InterPro" id="IPR036514">
    <property type="entry name" value="SGNH_hydro_sf"/>
</dbReference>
<gene>
    <name evidence="9" type="ORF">Fot_45551</name>
</gene>
<evidence type="ECO:0000256" key="6">
    <source>
        <dbReference type="ARBA" id="ARBA00022963"/>
    </source>
</evidence>
<keyword evidence="5" id="KW-0378">Hydrolase</keyword>
<dbReference type="Proteomes" id="UP001604277">
    <property type="component" value="Unassembled WGS sequence"/>
</dbReference>
<keyword evidence="6" id="KW-0442">Lipid degradation</keyword>
<dbReference type="GO" id="GO:0005576">
    <property type="term" value="C:extracellular region"/>
    <property type="evidence" value="ECO:0007669"/>
    <property type="project" value="UniProtKB-SubCell"/>
</dbReference>
<feature type="chain" id="PRO_5044866597" evidence="8">
    <location>
        <begin position="29"/>
        <end position="351"/>
    </location>
</feature>
<keyword evidence="4 8" id="KW-0732">Signal</keyword>
<dbReference type="PANTHER" id="PTHR45650:SF9">
    <property type="entry name" value="SGNH HYDROLASE-TYPE ESTERASE DOMAIN-CONTAINING PROTEIN"/>
    <property type="match status" value="1"/>
</dbReference>
<dbReference type="Pfam" id="PF00657">
    <property type="entry name" value="Lipase_GDSL"/>
    <property type="match status" value="1"/>
</dbReference>
<dbReference type="InterPro" id="IPR001087">
    <property type="entry name" value="GDSL"/>
</dbReference>
<dbReference type="GO" id="GO:0016042">
    <property type="term" value="P:lipid catabolic process"/>
    <property type="evidence" value="ECO:0007669"/>
    <property type="project" value="UniProtKB-KW"/>
</dbReference>
<keyword evidence="3" id="KW-0964">Secreted</keyword>
<evidence type="ECO:0000313" key="10">
    <source>
        <dbReference type="Proteomes" id="UP001604277"/>
    </source>
</evidence>
<sequence length="351" mass="38889">MENKLTLWFMQFLIVGVSLNLKEQLVSAEPKFPCYFIFGDSLVDNGNNNNLNTTAKVNYLPYGIDFPQGPTGRFTNGRNIADFIGELLGFENYIPPFANSRNQDVFTGVNYGSGAAGILDESGYQVGAVISLNKQLSNHRVVISRIATLLGGEKVAKEYLNKCIYTVAMGNNDYLNNYYLPQYYSSSSLYTPDQFAARLIRQYSKQLRKLYKYGARKVAVFALGQLGCCPAEAALYGSSDSSCVESINNAAKIFNDKLKQLLDHLNYLLADANFIYTNTATDSYGNITVLSGSCCALSDIGQCLPEAVTCNNRDEYMFWDGFHPTEAGNLLSAKKAYNEMSPLFTNLIDVE</sequence>
<keyword evidence="7" id="KW-0443">Lipid metabolism</keyword>
<dbReference type="GO" id="GO:0016787">
    <property type="term" value="F:hydrolase activity"/>
    <property type="evidence" value="ECO:0007669"/>
    <property type="project" value="UniProtKB-KW"/>
</dbReference>
<evidence type="ECO:0000256" key="1">
    <source>
        <dbReference type="ARBA" id="ARBA00004613"/>
    </source>
</evidence>
<proteinExistence type="inferred from homology"/>
<evidence type="ECO:0000256" key="3">
    <source>
        <dbReference type="ARBA" id="ARBA00022525"/>
    </source>
</evidence>
<comment type="subcellular location">
    <subcellularLocation>
        <location evidence="1">Secreted</location>
    </subcellularLocation>
</comment>
<keyword evidence="10" id="KW-1185">Reference proteome</keyword>
<evidence type="ECO:0000256" key="4">
    <source>
        <dbReference type="ARBA" id="ARBA00022729"/>
    </source>
</evidence>
<protein>
    <submittedName>
        <fullName evidence="9">GDSL esterase/lipase</fullName>
    </submittedName>
</protein>
<name>A0ABD1R6S4_9LAMI</name>
<dbReference type="PANTHER" id="PTHR45650">
    <property type="entry name" value="GDSL-LIKE LIPASE/ACYLHYDROLASE-RELATED"/>
    <property type="match status" value="1"/>
</dbReference>
<dbReference type="CDD" id="cd01837">
    <property type="entry name" value="SGNH_plant_lipase_like"/>
    <property type="match status" value="1"/>
</dbReference>